<feature type="non-terminal residue" evidence="1">
    <location>
        <position position="1"/>
    </location>
</feature>
<proteinExistence type="predicted"/>
<dbReference type="EMBL" id="CADCTR010003251">
    <property type="protein sequence ID" value="CAA9390111.1"/>
    <property type="molecule type" value="Genomic_DNA"/>
</dbReference>
<protein>
    <submittedName>
        <fullName evidence="1">Uncharacterized protein</fullName>
    </submittedName>
</protein>
<accession>A0A6J4NNE2</accession>
<dbReference type="AlphaFoldDB" id="A0A6J4NNE2"/>
<gene>
    <name evidence="1" type="ORF">AVDCRST_MAG93-9686</name>
</gene>
<sequence length="115" mass="12019">SSDADGLVKGVIVVMNGDLKINNSADDFQGSMIVRDGIIDGAADTTAINCTDSGAVMDFCSSGVVGIQGWVNVQSDIKLAGTVDGFLPSEMATGLSSLVKVTRWSYRECYNTSCN</sequence>
<reference evidence="1" key="1">
    <citation type="submission" date="2020-02" db="EMBL/GenBank/DDBJ databases">
        <authorList>
            <person name="Meier V. D."/>
        </authorList>
    </citation>
    <scope>NUCLEOTIDE SEQUENCE</scope>
    <source>
        <strain evidence="1">AVDCRST_MAG93</strain>
    </source>
</reference>
<organism evidence="1">
    <name type="scientific">uncultured Chloroflexia bacterium</name>
    <dbReference type="NCBI Taxonomy" id="1672391"/>
    <lineage>
        <taxon>Bacteria</taxon>
        <taxon>Bacillati</taxon>
        <taxon>Chloroflexota</taxon>
        <taxon>Chloroflexia</taxon>
        <taxon>environmental samples</taxon>
    </lineage>
</organism>
<evidence type="ECO:0000313" key="1">
    <source>
        <dbReference type="EMBL" id="CAA9390111.1"/>
    </source>
</evidence>
<name>A0A6J4NNE2_9CHLR</name>